<dbReference type="Pfam" id="PF01494">
    <property type="entry name" value="FAD_binding_3"/>
    <property type="match status" value="2"/>
</dbReference>
<evidence type="ECO:0000313" key="6">
    <source>
        <dbReference type="EMBL" id="TWD84655.1"/>
    </source>
</evidence>
<protein>
    <submittedName>
        <fullName evidence="6">2-polyprenyl-6-methoxyphenol hydroxylase-like FAD-dependent oxidoreductase</fullName>
    </submittedName>
</protein>
<evidence type="ECO:0000256" key="1">
    <source>
        <dbReference type="ARBA" id="ARBA00022630"/>
    </source>
</evidence>
<dbReference type="AlphaFoldDB" id="A0A561C0H9"/>
<feature type="domain" description="FAD-binding" evidence="5">
    <location>
        <begin position="3"/>
        <end position="163"/>
    </location>
</feature>
<evidence type="ECO:0000256" key="2">
    <source>
        <dbReference type="ARBA" id="ARBA00022827"/>
    </source>
</evidence>
<accession>A0A561C0H9</accession>
<keyword evidence="4" id="KW-0503">Monooxygenase</keyword>
<dbReference type="Proteomes" id="UP000318380">
    <property type="component" value="Unassembled WGS sequence"/>
</dbReference>
<feature type="domain" description="FAD-binding" evidence="5">
    <location>
        <begin position="289"/>
        <end position="357"/>
    </location>
</feature>
<dbReference type="Gene3D" id="3.50.50.60">
    <property type="entry name" value="FAD/NAD(P)-binding domain"/>
    <property type="match status" value="1"/>
</dbReference>
<keyword evidence="1" id="KW-0285">Flavoprotein</keyword>
<sequence>MRIVIAGAGIGGLVVAQALVRAGDDVVVVERDPGVAATGGYRLHLDADACVVLREHLPPTGWERLLAGSARAAAVPRLMVRDHRLRLLATARPVPDEEWLLVDRRLLRRVLVDGVEDRICWSRTVEGFGESAAGVVARTTGGDLEADVMIGADGARSVVSEQLLGRPAARDLGYSAVAGRVPLALADGLADLVTESGVLAFGVDGTGVFLSRSVRTETAAVAGGVATEDADLVWSAIAATGRISTDPERLTGLLRRWDPRVRRLPGLSDPATIARFPFLAADPGQELMPWPANRVTALGDAVHAMPPTGGQGAATAVRDAGLLAGALESVRRGRVTVPVALADYQRAMTAYAPAAVAESLQPVRWMRMLERPAARVIGRVAFPVAAAVRSVGVVAR</sequence>
<comment type="caution">
    <text evidence="6">The sequence shown here is derived from an EMBL/GenBank/DDBJ whole genome shotgun (WGS) entry which is preliminary data.</text>
</comment>
<dbReference type="OrthoDB" id="3316391at2"/>
<reference evidence="6 7" key="1">
    <citation type="submission" date="2019-06" db="EMBL/GenBank/DDBJ databases">
        <title>Sequencing the genomes of 1000 actinobacteria strains.</title>
        <authorList>
            <person name="Klenk H.-P."/>
        </authorList>
    </citation>
    <scope>NUCLEOTIDE SEQUENCE [LARGE SCALE GENOMIC DNA]</scope>
    <source>
        <strain evidence="6 7">DSM 24683</strain>
    </source>
</reference>
<dbReference type="InterPro" id="IPR002938">
    <property type="entry name" value="FAD-bd"/>
</dbReference>
<dbReference type="InterPro" id="IPR036188">
    <property type="entry name" value="FAD/NAD-bd_sf"/>
</dbReference>
<dbReference type="PANTHER" id="PTHR47178:SF6">
    <property type="entry name" value="FAD-BINDING DOMAIN-CONTAINING PROTEIN"/>
    <property type="match status" value="1"/>
</dbReference>
<dbReference type="EMBL" id="VIVK01000001">
    <property type="protein sequence ID" value="TWD84655.1"/>
    <property type="molecule type" value="Genomic_DNA"/>
</dbReference>
<dbReference type="GO" id="GO:0004497">
    <property type="term" value="F:monooxygenase activity"/>
    <property type="evidence" value="ECO:0007669"/>
    <property type="project" value="UniProtKB-KW"/>
</dbReference>
<dbReference type="RefSeq" id="WP_145812192.1">
    <property type="nucleotide sequence ID" value="NZ_VIVK01000001.1"/>
</dbReference>
<dbReference type="SUPFAM" id="SSF51905">
    <property type="entry name" value="FAD/NAD(P)-binding domain"/>
    <property type="match status" value="1"/>
</dbReference>
<dbReference type="PRINTS" id="PR00420">
    <property type="entry name" value="RNGMNOXGNASE"/>
</dbReference>
<evidence type="ECO:0000259" key="5">
    <source>
        <dbReference type="Pfam" id="PF01494"/>
    </source>
</evidence>
<gene>
    <name evidence="6" type="ORF">FB561_5849</name>
</gene>
<organism evidence="6 7">
    <name type="scientific">Kribbella amoyensis</name>
    <dbReference type="NCBI Taxonomy" id="996641"/>
    <lineage>
        <taxon>Bacteria</taxon>
        <taxon>Bacillati</taxon>
        <taxon>Actinomycetota</taxon>
        <taxon>Actinomycetes</taxon>
        <taxon>Propionibacteriales</taxon>
        <taxon>Kribbellaceae</taxon>
        <taxon>Kribbella</taxon>
    </lineage>
</organism>
<keyword evidence="3" id="KW-0560">Oxidoreductase</keyword>
<name>A0A561C0H9_9ACTN</name>
<proteinExistence type="predicted"/>
<evidence type="ECO:0000256" key="3">
    <source>
        <dbReference type="ARBA" id="ARBA00023002"/>
    </source>
</evidence>
<evidence type="ECO:0000256" key="4">
    <source>
        <dbReference type="ARBA" id="ARBA00023033"/>
    </source>
</evidence>
<keyword evidence="2" id="KW-0274">FAD</keyword>
<evidence type="ECO:0000313" key="7">
    <source>
        <dbReference type="Proteomes" id="UP000318380"/>
    </source>
</evidence>
<keyword evidence="7" id="KW-1185">Reference proteome</keyword>
<dbReference type="PANTHER" id="PTHR47178">
    <property type="entry name" value="MONOOXYGENASE, FAD-BINDING"/>
    <property type="match status" value="1"/>
</dbReference>
<dbReference type="GO" id="GO:0071949">
    <property type="term" value="F:FAD binding"/>
    <property type="evidence" value="ECO:0007669"/>
    <property type="project" value="InterPro"/>
</dbReference>